<evidence type="ECO:0000256" key="2">
    <source>
        <dbReference type="ARBA" id="ARBA00010742"/>
    </source>
</evidence>
<dbReference type="InterPro" id="IPR015168">
    <property type="entry name" value="SsuA/THI5"/>
</dbReference>
<feature type="signal peptide" evidence="4">
    <location>
        <begin position="1"/>
        <end position="19"/>
    </location>
</feature>
<dbReference type="AlphaFoldDB" id="D5WQT4"/>
<evidence type="ECO:0000256" key="1">
    <source>
        <dbReference type="ARBA" id="ARBA00004418"/>
    </source>
</evidence>
<sequence>MAKFRPLFFTVLCITLAFAMSGCGSGQGVSGPGSDSQGLKKIIIAEPVHLIGYLPLYAAEQEGYFKKHGLDVQFMTATGGAHVTAVVSGQAWGVIGGPESNALANQGNPDPIISVVNVVNRANVYLMAKADTGPKSDSPADLKAFLRGKRIAAGRHGGTPNLLMRYLLIQLGLNPDKDVQILEPADATAVVAMVQQGLADVANGAEPQIVDGITKRVWDEPFYKFPSMGDYSYSVVSVKNSTIQKDPETVQQFVDAVVEVLKKMQSDKTFAAKVAKKQFPTLSDQAIQASLDRAYADHLWSTDGMITPQALQRDMDVMITTGIFKGSYTYDGLVDMEFVKKAK</sequence>
<organism evidence="6 7">
    <name type="scientific">Kyrpidia tusciae (strain DSM 2912 / NBRC 15312 / T2)</name>
    <name type="common">Bacillus tusciae</name>
    <dbReference type="NCBI Taxonomy" id="562970"/>
    <lineage>
        <taxon>Bacteria</taxon>
        <taxon>Bacillati</taxon>
        <taxon>Bacillota</taxon>
        <taxon>Bacilli</taxon>
        <taxon>Bacillales</taxon>
        <taxon>Alicyclobacillaceae</taxon>
        <taxon>Kyrpidia</taxon>
    </lineage>
</organism>
<dbReference type="Gene3D" id="3.40.190.10">
    <property type="entry name" value="Periplasmic binding protein-like II"/>
    <property type="match status" value="2"/>
</dbReference>
<gene>
    <name evidence="6" type="ordered locus">Btus_2002</name>
</gene>
<dbReference type="Pfam" id="PF09084">
    <property type="entry name" value="NMT1"/>
    <property type="match status" value="1"/>
</dbReference>
<name>D5WQT4_KYRT2</name>
<dbReference type="STRING" id="562970.Btus_2002"/>
<dbReference type="SUPFAM" id="SSF53850">
    <property type="entry name" value="Periplasmic binding protein-like II"/>
    <property type="match status" value="1"/>
</dbReference>
<keyword evidence="3 4" id="KW-0732">Signal</keyword>
<dbReference type="HOGENOM" id="CLU_061540_0_0_9"/>
<feature type="chain" id="PRO_5003079503" evidence="4">
    <location>
        <begin position="20"/>
        <end position="343"/>
    </location>
</feature>
<dbReference type="Proteomes" id="UP000002368">
    <property type="component" value="Chromosome"/>
</dbReference>
<dbReference type="KEGG" id="bts:Btus_2002"/>
<dbReference type="EMBL" id="CP002017">
    <property type="protein sequence ID" value="ADG06693.1"/>
    <property type="molecule type" value="Genomic_DNA"/>
</dbReference>
<protein>
    <submittedName>
        <fullName evidence="6">ABC-type nitrate/sulfonate/bicarbonate transport systems periplasmic components-like protein</fullName>
    </submittedName>
</protein>
<dbReference type="PANTHER" id="PTHR30024">
    <property type="entry name" value="ALIPHATIC SULFONATES-BINDING PROTEIN-RELATED"/>
    <property type="match status" value="1"/>
</dbReference>
<reference evidence="6 7" key="1">
    <citation type="journal article" date="2011" name="Stand. Genomic Sci.">
        <title>Complete genome sequence of the thermophilic, hydrogen-oxidizing Bacillus tusciae type strain (T2) and reclassification in the new genus, Kyrpidia gen. nov. as Kyrpidia tusciae comb. nov. and emendation of the family Alicyclobacillaceae da Costa and Rainey, 2010.</title>
        <authorList>
            <person name="Klenk H.P."/>
            <person name="Lapidus A."/>
            <person name="Chertkov O."/>
            <person name="Copeland A."/>
            <person name="Del Rio T.G."/>
            <person name="Nolan M."/>
            <person name="Lucas S."/>
            <person name="Chen F."/>
            <person name="Tice H."/>
            <person name="Cheng J.F."/>
            <person name="Han C."/>
            <person name="Bruce D."/>
            <person name="Goodwin L."/>
            <person name="Pitluck S."/>
            <person name="Pati A."/>
            <person name="Ivanova N."/>
            <person name="Mavromatis K."/>
            <person name="Daum C."/>
            <person name="Chen A."/>
            <person name="Palaniappan K."/>
            <person name="Chang Y.J."/>
            <person name="Land M."/>
            <person name="Hauser L."/>
            <person name="Jeffries C.D."/>
            <person name="Detter J.C."/>
            <person name="Rohde M."/>
            <person name="Abt B."/>
            <person name="Pukall R."/>
            <person name="Goker M."/>
            <person name="Bristow J."/>
            <person name="Markowitz V."/>
            <person name="Hugenholtz P."/>
            <person name="Eisen J.A."/>
        </authorList>
    </citation>
    <scope>NUCLEOTIDE SEQUENCE [LARGE SCALE GENOMIC DNA]</scope>
    <source>
        <strain evidence="6 7">DSM 2912</strain>
    </source>
</reference>
<dbReference type="PROSITE" id="PS51257">
    <property type="entry name" value="PROKAR_LIPOPROTEIN"/>
    <property type="match status" value="1"/>
</dbReference>
<comment type="similarity">
    <text evidence="2">Belongs to the bacterial solute-binding protein SsuA/TauA family.</text>
</comment>
<evidence type="ECO:0000313" key="6">
    <source>
        <dbReference type="EMBL" id="ADG06693.1"/>
    </source>
</evidence>
<evidence type="ECO:0000313" key="7">
    <source>
        <dbReference type="Proteomes" id="UP000002368"/>
    </source>
</evidence>
<dbReference type="PANTHER" id="PTHR30024:SF47">
    <property type="entry name" value="TAURINE-BINDING PERIPLASMIC PROTEIN"/>
    <property type="match status" value="1"/>
</dbReference>
<accession>D5WQT4</accession>
<evidence type="ECO:0000256" key="4">
    <source>
        <dbReference type="SAM" id="SignalP"/>
    </source>
</evidence>
<keyword evidence="7" id="KW-1185">Reference proteome</keyword>
<proteinExistence type="inferred from homology"/>
<dbReference type="eggNOG" id="COG0715">
    <property type="taxonomic scope" value="Bacteria"/>
</dbReference>
<comment type="subcellular location">
    <subcellularLocation>
        <location evidence="1">Periplasm</location>
    </subcellularLocation>
</comment>
<dbReference type="GO" id="GO:0042597">
    <property type="term" value="C:periplasmic space"/>
    <property type="evidence" value="ECO:0007669"/>
    <property type="project" value="UniProtKB-SubCell"/>
</dbReference>
<evidence type="ECO:0000256" key="3">
    <source>
        <dbReference type="ARBA" id="ARBA00022729"/>
    </source>
</evidence>
<feature type="domain" description="SsuA/THI5-like" evidence="5">
    <location>
        <begin position="54"/>
        <end position="259"/>
    </location>
</feature>
<evidence type="ECO:0000259" key="5">
    <source>
        <dbReference type="Pfam" id="PF09084"/>
    </source>
</evidence>